<dbReference type="Proteomes" id="UP001152885">
    <property type="component" value="Unassembled WGS sequence"/>
</dbReference>
<dbReference type="PANTHER" id="PTHR42791:SF1">
    <property type="entry name" value="N-ACETYLTRANSFERASE DOMAIN-CONTAINING PROTEIN"/>
    <property type="match status" value="1"/>
</dbReference>
<keyword evidence="2" id="KW-1185">Reference proteome</keyword>
<dbReference type="PANTHER" id="PTHR42791">
    <property type="entry name" value="GNAT FAMILY ACETYLTRANSFERASE"/>
    <property type="match status" value="1"/>
</dbReference>
<dbReference type="OrthoDB" id="410198at2759"/>
<evidence type="ECO:0000313" key="1">
    <source>
        <dbReference type="EMBL" id="CAI5760724.1"/>
    </source>
</evidence>
<accession>A0A9W4U1Z2</accession>
<protein>
    <recommendedName>
        <fullName evidence="3">N-acetyltransferase domain-containing protein</fullName>
    </recommendedName>
</protein>
<evidence type="ECO:0000313" key="2">
    <source>
        <dbReference type="Proteomes" id="UP001152885"/>
    </source>
</evidence>
<name>A0A9W4U1Z2_9ASCO</name>
<dbReference type="SUPFAM" id="SSF55729">
    <property type="entry name" value="Acyl-CoA N-acyltransferases (Nat)"/>
    <property type="match status" value="1"/>
</dbReference>
<sequence>MSIISSNTNTTAASSAASAASATVVKGFSHTIRKLSAKDVPKAAKTLLEAFEFDSLSNYLVSHITDDSRRKFFQLKIYECYLLQHINCGLVFGQNETTEIFETVSIWSTPESSKNGLESFNNLMESGYGQLWEMFDRNTINKVFYGMLPLLHNSFDRIISSDSRFRNKNIYTLVYVGSLKISQGKGNVRKLFQYMNENYIDKTGNNLTYLESSSPLNIPIYEKFGFHIVENILLGDNTKETSIVGKDYAIMNVMIRGSKGNDWTKDKKMINYNKNNSNNNNNNNNKL</sequence>
<proteinExistence type="predicted"/>
<reference evidence="1" key="1">
    <citation type="submission" date="2022-12" db="EMBL/GenBank/DDBJ databases">
        <authorList>
            <person name="Brejova B."/>
        </authorList>
    </citation>
    <scope>NUCLEOTIDE SEQUENCE</scope>
</reference>
<evidence type="ECO:0008006" key="3">
    <source>
        <dbReference type="Google" id="ProtNLM"/>
    </source>
</evidence>
<dbReference type="AlphaFoldDB" id="A0A9W4U1Z2"/>
<dbReference type="InterPro" id="IPR052523">
    <property type="entry name" value="Trichothecene_AcTrans"/>
</dbReference>
<gene>
    <name evidence="1" type="ORF">CANVERA_P5232</name>
</gene>
<comment type="caution">
    <text evidence="1">The sequence shown here is derived from an EMBL/GenBank/DDBJ whole genome shotgun (WGS) entry which is preliminary data.</text>
</comment>
<dbReference type="InterPro" id="IPR016181">
    <property type="entry name" value="Acyl_CoA_acyltransferase"/>
</dbReference>
<dbReference type="Gene3D" id="3.40.630.30">
    <property type="match status" value="1"/>
</dbReference>
<organism evidence="1 2">
    <name type="scientific">Candida verbasci</name>
    <dbReference type="NCBI Taxonomy" id="1227364"/>
    <lineage>
        <taxon>Eukaryota</taxon>
        <taxon>Fungi</taxon>
        <taxon>Dikarya</taxon>
        <taxon>Ascomycota</taxon>
        <taxon>Saccharomycotina</taxon>
        <taxon>Pichiomycetes</taxon>
        <taxon>Debaryomycetaceae</taxon>
        <taxon>Candida/Lodderomyces clade</taxon>
        <taxon>Candida</taxon>
    </lineage>
</organism>
<dbReference type="EMBL" id="CANTUO010000007">
    <property type="protein sequence ID" value="CAI5760724.1"/>
    <property type="molecule type" value="Genomic_DNA"/>
</dbReference>